<dbReference type="Gene3D" id="3.10.450.40">
    <property type="match status" value="1"/>
</dbReference>
<accession>A0A2D3WG22</accession>
<sequence>MQINILKVRQKMKFYLGDYEYPTKSEFIREISSYLKTAKSHIITNQEMTEKLSLLLHMHPSAKSKIGPGIKHFKVVKNAQGSGNSFVVVRIDGTEDRFSYEKCITNQRPTKRSEVLEALRFAVRDQLFAFRRKLILPIECAISGNLIEKNEDLHIDHKTPFSELVRVFLEIENTTLEKLNTSGNGEHIKLVDEELEFRFKKFHESNAVLQPSLMKENIRKGNDLNCMPVL</sequence>
<dbReference type="EMBL" id="DLUI01000059">
    <property type="protein sequence ID" value="DAB38855.1"/>
    <property type="molecule type" value="Genomic_DNA"/>
</dbReference>
<evidence type="ECO:0008006" key="3">
    <source>
        <dbReference type="Google" id="ProtNLM"/>
    </source>
</evidence>
<name>A0A2D3WG22_9BACT</name>
<dbReference type="PANTHER" id="PTHR33415">
    <property type="entry name" value="PROTEIN EMBRYO DEFECTIVE 514"/>
    <property type="match status" value="1"/>
</dbReference>
<protein>
    <recommendedName>
        <fullName evidence="3">DUF3223 domain-containing protein</fullName>
    </recommendedName>
</protein>
<dbReference type="PANTHER" id="PTHR33415:SF12">
    <property type="entry name" value="PROTEIN EMBRYO DEFECTIVE 514"/>
    <property type="match status" value="1"/>
</dbReference>
<evidence type="ECO:0000313" key="1">
    <source>
        <dbReference type="EMBL" id="DAB38855.1"/>
    </source>
</evidence>
<organism evidence="1 2">
    <name type="scientific">Sulfuricurvum kujiense</name>
    <dbReference type="NCBI Taxonomy" id="148813"/>
    <lineage>
        <taxon>Bacteria</taxon>
        <taxon>Pseudomonadati</taxon>
        <taxon>Campylobacterota</taxon>
        <taxon>Epsilonproteobacteria</taxon>
        <taxon>Campylobacterales</taxon>
        <taxon>Sulfurimonadaceae</taxon>
        <taxon>Sulfuricurvum</taxon>
    </lineage>
</organism>
<reference evidence="1 2" key="1">
    <citation type="journal article" date="2017" name="Front. Microbiol.">
        <title>Comparative Genomic Analysis of the Class Epsilonproteobacteria and Proposed Reclassification to Epsilonbacteraeota (phyl. nov.).</title>
        <authorList>
            <person name="Waite D.W."/>
            <person name="Vanwonterghem I."/>
            <person name="Rinke C."/>
            <person name="Parks D.H."/>
            <person name="Zhang Y."/>
            <person name="Takai K."/>
            <person name="Sievert S.M."/>
            <person name="Simon J."/>
            <person name="Campbell B.J."/>
            <person name="Hanson T.E."/>
            <person name="Woyke T."/>
            <person name="Klotz M.G."/>
            <person name="Hugenholtz P."/>
        </authorList>
    </citation>
    <scope>NUCLEOTIDE SEQUENCE [LARGE SCALE GENOMIC DNA]</scope>
    <source>
        <strain evidence="1">UBA12443</strain>
    </source>
</reference>
<dbReference type="Pfam" id="PF11523">
    <property type="entry name" value="DUF3223"/>
    <property type="match status" value="1"/>
</dbReference>
<comment type="caution">
    <text evidence="1">The sequence shown here is derived from an EMBL/GenBank/DDBJ whole genome shotgun (WGS) entry which is preliminary data.</text>
</comment>
<gene>
    <name evidence="1" type="ORF">CFH83_03835</name>
</gene>
<dbReference type="AlphaFoldDB" id="A0A2D3WG22"/>
<dbReference type="Proteomes" id="UP000228859">
    <property type="component" value="Unassembled WGS sequence"/>
</dbReference>
<dbReference type="InterPro" id="IPR044673">
    <property type="entry name" value="DCL-like"/>
</dbReference>
<proteinExistence type="predicted"/>
<evidence type="ECO:0000313" key="2">
    <source>
        <dbReference type="Proteomes" id="UP000228859"/>
    </source>
</evidence>